<evidence type="ECO:0000256" key="1">
    <source>
        <dbReference type="SAM" id="MobiDB-lite"/>
    </source>
</evidence>
<keyword evidence="2" id="KW-0732">Signal</keyword>
<protein>
    <recommendedName>
        <fullName evidence="5">Secreted protein</fullName>
    </recommendedName>
</protein>
<comment type="caution">
    <text evidence="3">The sequence shown here is derived from an EMBL/GenBank/DDBJ whole genome shotgun (WGS) entry which is preliminary data.</text>
</comment>
<reference evidence="3" key="1">
    <citation type="submission" date="2023-06" db="EMBL/GenBank/DDBJ databases">
        <title>Genome-scale phylogeny and comparative genomics of the fungal order Sordariales.</title>
        <authorList>
            <consortium name="Lawrence Berkeley National Laboratory"/>
            <person name="Hensen N."/>
            <person name="Bonometti L."/>
            <person name="Westerberg I."/>
            <person name="Brannstrom I.O."/>
            <person name="Guillou S."/>
            <person name="Cros-Aarteil S."/>
            <person name="Calhoun S."/>
            <person name="Haridas S."/>
            <person name="Kuo A."/>
            <person name="Mondo S."/>
            <person name="Pangilinan J."/>
            <person name="Riley R."/>
            <person name="LaButti K."/>
            <person name="Andreopoulos B."/>
            <person name="Lipzen A."/>
            <person name="Chen C."/>
            <person name="Yanf M."/>
            <person name="Daum C."/>
            <person name="Ng V."/>
            <person name="Clum A."/>
            <person name="Steindorff A."/>
            <person name="Ohm R."/>
            <person name="Martin F."/>
            <person name="Silar P."/>
            <person name="Natvig D."/>
            <person name="Lalanne C."/>
            <person name="Gautier V."/>
            <person name="Ament-velasquez S.L."/>
            <person name="Kruys A."/>
            <person name="Hutchinson M.I."/>
            <person name="Powell A.J."/>
            <person name="Barry K."/>
            <person name="Miller A.N."/>
            <person name="Grigoriev I.V."/>
            <person name="Debuchy R."/>
            <person name="Gladieux P."/>
            <person name="Thoren M.H."/>
            <person name="Johannesson H."/>
        </authorList>
    </citation>
    <scope>NUCLEOTIDE SEQUENCE</scope>
    <source>
        <strain evidence="3">SMH3187-1</strain>
    </source>
</reference>
<dbReference type="PROSITE" id="PS51257">
    <property type="entry name" value="PROKAR_LIPOPROTEIN"/>
    <property type="match status" value="1"/>
</dbReference>
<name>A0AA40KCH6_9PEZI</name>
<proteinExistence type="predicted"/>
<feature type="signal peptide" evidence="2">
    <location>
        <begin position="1"/>
        <end position="32"/>
    </location>
</feature>
<evidence type="ECO:0000313" key="3">
    <source>
        <dbReference type="EMBL" id="KAK0753796.1"/>
    </source>
</evidence>
<feature type="chain" id="PRO_5041317336" description="Secreted protein" evidence="2">
    <location>
        <begin position="33"/>
        <end position="241"/>
    </location>
</feature>
<dbReference type="EMBL" id="JAUKUD010000001">
    <property type="protein sequence ID" value="KAK0753796.1"/>
    <property type="molecule type" value="Genomic_DNA"/>
</dbReference>
<dbReference type="Proteomes" id="UP001172155">
    <property type="component" value="Unassembled WGS sequence"/>
</dbReference>
<organism evidence="3 4">
    <name type="scientific">Schizothecium vesticola</name>
    <dbReference type="NCBI Taxonomy" id="314040"/>
    <lineage>
        <taxon>Eukaryota</taxon>
        <taxon>Fungi</taxon>
        <taxon>Dikarya</taxon>
        <taxon>Ascomycota</taxon>
        <taxon>Pezizomycotina</taxon>
        <taxon>Sordariomycetes</taxon>
        <taxon>Sordariomycetidae</taxon>
        <taxon>Sordariales</taxon>
        <taxon>Schizotheciaceae</taxon>
        <taxon>Schizothecium</taxon>
    </lineage>
</organism>
<keyword evidence="4" id="KW-1185">Reference proteome</keyword>
<evidence type="ECO:0008006" key="5">
    <source>
        <dbReference type="Google" id="ProtNLM"/>
    </source>
</evidence>
<feature type="region of interest" description="Disordered" evidence="1">
    <location>
        <begin position="144"/>
        <end position="168"/>
    </location>
</feature>
<sequence length="241" mass="25583">MARCVARWIRVAPQRGWMLLAGLGPVSPPSLAACPSYPAPDPWMLTRSCLTSLVSKTEDKSSNNAIGGRVRGAPAGLSGLGKVKMGRYRGLRGVVMRRRREVCVCGGDVDGPFRCRMFARVLVGTTLVFVRRLSLFDVSLSPTVPSAPGDGGKGKEEPSRASPAPAAAMSSSTLTIALVCTVGRSLPPLPDRLDRAHAATKLERDDAILSSLGGLPSPLMGVCLSYHTHTHTLCPSRRRAV</sequence>
<evidence type="ECO:0000256" key="2">
    <source>
        <dbReference type="SAM" id="SignalP"/>
    </source>
</evidence>
<evidence type="ECO:0000313" key="4">
    <source>
        <dbReference type="Proteomes" id="UP001172155"/>
    </source>
</evidence>
<gene>
    <name evidence="3" type="ORF">B0T18DRAFT_397828</name>
</gene>
<dbReference type="AlphaFoldDB" id="A0AA40KCH6"/>
<accession>A0AA40KCH6</accession>